<protein>
    <submittedName>
        <fullName evidence="6">Helix-turn-helix domain-containing protein</fullName>
    </submittedName>
</protein>
<keyword evidence="1" id="KW-0805">Transcription regulation</keyword>
<dbReference type="SUPFAM" id="SSF46689">
    <property type="entry name" value="Homeodomain-like"/>
    <property type="match status" value="2"/>
</dbReference>
<keyword evidence="7" id="KW-1185">Reference proteome</keyword>
<dbReference type="PROSITE" id="PS01124">
    <property type="entry name" value="HTH_ARAC_FAMILY_2"/>
    <property type="match status" value="1"/>
</dbReference>
<dbReference type="RefSeq" id="WP_377562889.1">
    <property type="nucleotide sequence ID" value="NZ_JBHTJZ010000005.1"/>
</dbReference>
<evidence type="ECO:0000313" key="7">
    <source>
        <dbReference type="Proteomes" id="UP001596989"/>
    </source>
</evidence>
<keyword evidence="3" id="KW-0804">Transcription</keyword>
<proteinExistence type="predicted"/>
<evidence type="ECO:0000256" key="1">
    <source>
        <dbReference type="ARBA" id="ARBA00023015"/>
    </source>
</evidence>
<dbReference type="PANTHER" id="PTHR43280:SF28">
    <property type="entry name" value="HTH-TYPE TRANSCRIPTIONAL ACTIVATOR RHAS"/>
    <property type="match status" value="1"/>
</dbReference>
<evidence type="ECO:0000256" key="3">
    <source>
        <dbReference type="ARBA" id="ARBA00023163"/>
    </source>
</evidence>
<name>A0ABW3HNI5_9BACL</name>
<dbReference type="InterPro" id="IPR018062">
    <property type="entry name" value="HTH_AraC-typ_CS"/>
</dbReference>
<sequence>MKLLRFPLERKSLFMKLMLGFIAIIILLVSFNFLSFAFFQRNIHESTVRSNSLHLQNTVDRYEQHLQYIQNLAINLYFDDKINLLKGDPQPDDYLVIQQAGDMLEAMTANDLLSLENMIVYYKNRSAVLDKEGITEDQKMFMKYYISNMYSPGFWQSQFKENYLMRAFPASAFFHVKSDNTSYSRGNLIPFIMKNSIQSDYYITAFIRADSLYNNFQPDGSNSFYILDQQKHTVFHAGAGTEQFNQLPSHHIESGYMRQDDHFYFIQRGESSGLTYMHVIPIDHINAQVSRLSLLLISLLLLTIAISLFISFWLASKINKPIRSIIESIQNQHAIRPSDSISEFTTIQDNINRTIEASSLLKNYGYMVKLKNIYLNIQDVGEMLETSKPYYLLMYQLHFTDRYHELSDVEQHKAAYFIKEMIHVHLSRLFPDSVTIQTERAQILSLVFVRQESSEKDIGAALTGLKELLDWDKEYCYVTIAYRTALHHSSQFTHAYEDTAQLLEHRVLTGETQMINAMNDEYHHLLLSPAQEDEFATNVQQGNAEHVIAMIQRRLDKMCNKRATAYQYKQFAREVINKTMKILVSNGIEISSMVENCSPFERMKLCTLPEHYNQLFRLLLSEACHKIKEKKTGNDDPVIAFVMEYIHCHYNKDISLENIADRLNLSLSYLSNFIKEKTGENFSQILNEVRITKAKQLLSDNELKIHEISNELGYYNVNSFIRMFKKMTGLPPGEYRKMQLVKEQSL</sequence>
<keyword evidence="4" id="KW-0812">Transmembrane</keyword>
<dbReference type="Gene3D" id="1.10.10.60">
    <property type="entry name" value="Homeodomain-like"/>
    <property type="match status" value="2"/>
</dbReference>
<keyword evidence="4" id="KW-0472">Membrane</keyword>
<feature type="transmembrane region" description="Helical" evidence="4">
    <location>
        <begin position="12"/>
        <end position="39"/>
    </location>
</feature>
<organism evidence="6 7">
    <name type="scientific">Paenibacillus chungangensis</name>
    <dbReference type="NCBI Taxonomy" id="696535"/>
    <lineage>
        <taxon>Bacteria</taxon>
        <taxon>Bacillati</taxon>
        <taxon>Bacillota</taxon>
        <taxon>Bacilli</taxon>
        <taxon>Bacillales</taxon>
        <taxon>Paenibacillaceae</taxon>
        <taxon>Paenibacillus</taxon>
    </lineage>
</organism>
<feature type="domain" description="HTH araC/xylS-type" evidence="5">
    <location>
        <begin position="640"/>
        <end position="738"/>
    </location>
</feature>
<evidence type="ECO:0000313" key="6">
    <source>
        <dbReference type="EMBL" id="MFD0959050.1"/>
    </source>
</evidence>
<dbReference type="InterPro" id="IPR018060">
    <property type="entry name" value="HTH_AraC"/>
</dbReference>
<dbReference type="PANTHER" id="PTHR43280">
    <property type="entry name" value="ARAC-FAMILY TRANSCRIPTIONAL REGULATOR"/>
    <property type="match status" value="1"/>
</dbReference>
<dbReference type="PROSITE" id="PS00041">
    <property type="entry name" value="HTH_ARAC_FAMILY_1"/>
    <property type="match status" value="1"/>
</dbReference>
<dbReference type="Proteomes" id="UP001596989">
    <property type="component" value="Unassembled WGS sequence"/>
</dbReference>
<evidence type="ECO:0000256" key="2">
    <source>
        <dbReference type="ARBA" id="ARBA00023125"/>
    </source>
</evidence>
<feature type="transmembrane region" description="Helical" evidence="4">
    <location>
        <begin position="292"/>
        <end position="315"/>
    </location>
</feature>
<dbReference type="EMBL" id="JBHTJZ010000005">
    <property type="protein sequence ID" value="MFD0959050.1"/>
    <property type="molecule type" value="Genomic_DNA"/>
</dbReference>
<keyword evidence="4" id="KW-1133">Transmembrane helix</keyword>
<accession>A0ABW3HNI5</accession>
<reference evidence="7" key="1">
    <citation type="journal article" date="2019" name="Int. J. Syst. Evol. Microbiol.">
        <title>The Global Catalogue of Microorganisms (GCM) 10K type strain sequencing project: providing services to taxonomists for standard genome sequencing and annotation.</title>
        <authorList>
            <consortium name="The Broad Institute Genomics Platform"/>
            <consortium name="The Broad Institute Genome Sequencing Center for Infectious Disease"/>
            <person name="Wu L."/>
            <person name="Ma J."/>
        </authorList>
    </citation>
    <scope>NUCLEOTIDE SEQUENCE [LARGE SCALE GENOMIC DNA]</scope>
    <source>
        <strain evidence="7">CCUG 59129</strain>
    </source>
</reference>
<dbReference type="InterPro" id="IPR009057">
    <property type="entry name" value="Homeodomain-like_sf"/>
</dbReference>
<gene>
    <name evidence="6" type="ORF">ACFQ2I_06555</name>
</gene>
<dbReference type="SMART" id="SM00342">
    <property type="entry name" value="HTH_ARAC"/>
    <property type="match status" value="1"/>
</dbReference>
<evidence type="ECO:0000256" key="4">
    <source>
        <dbReference type="SAM" id="Phobius"/>
    </source>
</evidence>
<comment type="caution">
    <text evidence="6">The sequence shown here is derived from an EMBL/GenBank/DDBJ whole genome shotgun (WGS) entry which is preliminary data.</text>
</comment>
<evidence type="ECO:0000259" key="5">
    <source>
        <dbReference type="PROSITE" id="PS01124"/>
    </source>
</evidence>
<dbReference type="Pfam" id="PF12833">
    <property type="entry name" value="HTH_18"/>
    <property type="match status" value="1"/>
</dbReference>
<keyword evidence="2" id="KW-0238">DNA-binding</keyword>